<dbReference type="GO" id="GO:0046872">
    <property type="term" value="F:metal ion binding"/>
    <property type="evidence" value="ECO:0007669"/>
    <property type="project" value="UniProtKB-KW"/>
</dbReference>
<dbReference type="PANTHER" id="PTHR33542">
    <property type="entry name" value="SIROHYDROCHLORIN FERROCHELATASE, CHLOROPLASTIC"/>
    <property type="match status" value="1"/>
</dbReference>
<accession>A0AAT9HT11</accession>
<proteinExistence type="predicted"/>
<keyword evidence="1" id="KW-0479">Metal-binding</keyword>
<sequence length="70" mass="7281">MTTPPALLIAGHGTRDDAGAEAFRDFVRELGRRHPGLPVAGGFIELSPPPLGEAVAELVERGHGGSPPCR</sequence>
<evidence type="ECO:0000256" key="1">
    <source>
        <dbReference type="ARBA" id="ARBA00022723"/>
    </source>
</evidence>
<dbReference type="Pfam" id="PF01903">
    <property type="entry name" value="CbiX"/>
    <property type="match status" value="1"/>
</dbReference>
<dbReference type="AlphaFoldDB" id="A0AAT9HT11"/>
<dbReference type="EMBL" id="AP035768">
    <property type="protein sequence ID" value="BFO20428.1"/>
    <property type="molecule type" value="Genomic_DNA"/>
</dbReference>
<dbReference type="InterPro" id="IPR002762">
    <property type="entry name" value="CbiX-like"/>
</dbReference>
<name>A0AAT9HT11_9ACTN</name>
<keyword evidence="2" id="KW-0456">Lyase</keyword>
<dbReference type="InterPro" id="IPR050963">
    <property type="entry name" value="Sirohydro_Cobaltochel/CbiX"/>
</dbReference>
<reference evidence="3" key="2">
    <citation type="submission" date="2024-07" db="EMBL/GenBank/DDBJ databases">
        <title>Streptomyces haneummycinica sp. nov., a new antibiotic-producing actinobacterium isolated from marine sediment.</title>
        <authorList>
            <person name="Uemura M."/>
            <person name="Hamada M."/>
            <person name="Hirano S."/>
            <person name="Kobayashi K."/>
            <person name="Ohshiro T."/>
            <person name="Kobayashi T."/>
            <person name="Terahara T."/>
        </authorList>
    </citation>
    <scope>NUCLEOTIDE SEQUENCE</scope>
    <source>
        <strain evidence="3">KM77-8</strain>
    </source>
</reference>
<evidence type="ECO:0008006" key="4">
    <source>
        <dbReference type="Google" id="ProtNLM"/>
    </source>
</evidence>
<evidence type="ECO:0000313" key="3">
    <source>
        <dbReference type="EMBL" id="BFO20428.1"/>
    </source>
</evidence>
<dbReference type="PANTHER" id="PTHR33542:SF3">
    <property type="entry name" value="SIROHYDROCHLORIN FERROCHELATASE, CHLOROPLASTIC"/>
    <property type="match status" value="1"/>
</dbReference>
<organism evidence="3">
    <name type="scientific">Streptomyces haneummycinicus</name>
    <dbReference type="NCBI Taxonomy" id="3074435"/>
    <lineage>
        <taxon>Bacteria</taxon>
        <taxon>Bacillati</taxon>
        <taxon>Actinomycetota</taxon>
        <taxon>Actinomycetes</taxon>
        <taxon>Kitasatosporales</taxon>
        <taxon>Streptomycetaceae</taxon>
        <taxon>Streptomyces</taxon>
    </lineage>
</organism>
<dbReference type="CDD" id="cd03416">
    <property type="entry name" value="CbiX_SirB_N"/>
    <property type="match status" value="1"/>
</dbReference>
<evidence type="ECO:0000256" key="2">
    <source>
        <dbReference type="ARBA" id="ARBA00023239"/>
    </source>
</evidence>
<dbReference type="SUPFAM" id="SSF53800">
    <property type="entry name" value="Chelatase"/>
    <property type="match status" value="1"/>
</dbReference>
<dbReference type="GO" id="GO:0016829">
    <property type="term" value="F:lyase activity"/>
    <property type="evidence" value="ECO:0007669"/>
    <property type="project" value="UniProtKB-KW"/>
</dbReference>
<dbReference type="Gene3D" id="3.40.50.1400">
    <property type="match status" value="1"/>
</dbReference>
<gene>
    <name evidence="3" type="ORF">SHKM778_68160</name>
</gene>
<protein>
    <recommendedName>
        <fullName evidence="4">Sirohydrochlorin chelatase</fullName>
    </recommendedName>
</protein>
<reference evidence="3" key="1">
    <citation type="submission" date="2024-06" db="EMBL/GenBank/DDBJ databases">
        <authorList>
            <consortium name="consrtm"/>
            <person name="Uemura M."/>
            <person name="Terahara T."/>
        </authorList>
    </citation>
    <scope>NUCLEOTIDE SEQUENCE</scope>
    <source>
        <strain evidence="3">KM77-8</strain>
    </source>
</reference>